<keyword evidence="8 9" id="KW-0472">Membrane</keyword>
<dbReference type="Gene3D" id="2.60.40.1220">
    <property type="match status" value="1"/>
</dbReference>
<keyword evidence="4" id="KW-0479">Metal-binding</keyword>
<dbReference type="GO" id="GO:0046688">
    <property type="term" value="P:response to copper ion"/>
    <property type="evidence" value="ECO:0007669"/>
    <property type="project" value="InterPro"/>
</dbReference>
<keyword evidence="5" id="KW-0732">Signal</keyword>
<evidence type="ECO:0000256" key="8">
    <source>
        <dbReference type="ARBA" id="ARBA00023136"/>
    </source>
</evidence>
<feature type="transmembrane region" description="Helical" evidence="9">
    <location>
        <begin position="324"/>
        <end position="345"/>
    </location>
</feature>
<name>A0A2P2GHE2_STREW</name>
<evidence type="ECO:0000256" key="6">
    <source>
        <dbReference type="ARBA" id="ARBA00022989"/>
    </source>
</evidence>
<gene>
    <name evidence="12" type="ORF">VO63_26555</name>
</gene>
<dbReference type="GO" id="GO:0042597">
    <property type="term" value="C:periplasmic space"/>
    <property type="evidence" value="ECO:0007669"/>
    <property type="project" value="InterPro"/>
</dbReference>
<dbReference type="GO" id="GO:0006825">
    <property type="term" value="P:copper ion transport"/>
    <property type="evidence" value="ECO:0007669"/>
    <property type="project" value="InterPro"/>
</dbReference>
<dbReference type="InterPro" id="IPR032694">
    <property type="entry name" value="CopC/D"/>
</dbReference>
<evidence type="ECO:0000313" key="13">
    <source>
        <dbReference type="Proteomes" id="UP000265325"/>
    </source>
</evidence>
<evidence type="ECO:0000256" key="4">
    <source>
        <dbReference type="ARBA" id="ARBA00022723"/>
    </source>
</evidence>
<feature type="domain" description="CopC" evidence="10">
    <location>
        <begin position="21"/>
        <end position="115"/>
    </location>
</feature>
<keyword evidence="6 9" id="KW-1133">Transmembrane helix</keyword>
<reference evidence="12 13" key="1">
    <citation type="submission" date="2015-05" db="EMBL/GenBank/DDBJ databases">
        <title>Draft Genome assembly of Streptomyces showdoensis.</title>
        <authorList>
            <person name="Thapa K.K."/>
            <person name="Metsa-Ketela M."/>
        </authorList>
    </citation>
    <scope>NUCLEOTIDE SEQUENCE [LARGE SCALE GENOMIC DNA]</scope>
    <source>
        <strain evidence="12 13">ATCC 15227</strain>
    </source>
</reference>
<dbReference type="InterPro" id="IPR007348">
    <property type="entry name" value="CopC_dom"/>
</dbReference>
<evidence type="ECO:0000259" key="10">
    <source>
        <dbReference type="Pfam" id="PF04234"/>
    </source>
</evidence>
<evidence type="ECO:0000259" key="11">
    <source>
        <dbReference type="Pfam" id="PF05425"/>
    </source>
</evidence>
<dbReference type="Pfam" id="PF05425">
    <property type="entry name" value="CopD"/>
    <property type="match status" value="1"/>
</dbReference>
<feature type="transmembrane region" description="Helical" evidence="9">
    <location>
        <begin position="255"/>
        <end position="272"/>
    </location>
</feature>
<organism evidence="12 13">
    <name type="scientific">Streptomyces showdoensis</name>
    <dbReference type="NCBI Taxonomy" id="68268"/>
    <lineage>
        <taxon>Bacteria</taxon>
        <taxon>Bacillati</taxon>
        <taxon>Actinomycetota</taxon>
        <taxon>Actinomycetes</taxon>
        <taxon>Kitasatosporales</taxon>
        <taxon>Streptomycetaceae</taxon>
        <taxon>Streptomyces</taxon>
    </lineage>
</organism>
<dbReference type="InterPro" id="IPR008457">
    <property type="entry name" value="Cu-R_CopD_dom"/>
</dbReference>
<keyword evidence="2" id="KW-1003">Cell membrane</keyword>
<proteinExistence type="predicted"/>
<evidence type="ECO:0000256" key="2">
    <source>
        <dbReference type="ARBA" id="ARBA00022475"/>
    </source>
</evidence>
<dbReference type="PANTHER" id="PTHR34820:SF4">
    <property type="entry name" value="INNER MEMBRANE PROTEIN YEBZ"/>
    <property type="match status" value="1"/>
</dbReference>
<feature type="transmembrane region" description="Helical" evidence="9">
    <location>
        <begin position="146"/>
        <end position="166"/>
    </location>
</feature>
<dbReference type="EMBL" id="LAQS01000047">
    <property type="protein sequence ID" value="KKZ70933.1"/>
    <property type="molecule type" value="Genomic_DNA"/>
</dbReference>
<sequence length="559" mass="57168">MVALVCWGSLWSGGSAPVSAHAVLTGSTPARGAVLAAPPSRVVLVFTEEIALSADAIRVLDPAGRRVDDARPVLEGADTYVVGLRGRPGRGTYTVAYQVVSADSHPVAGAFTFSVGAPSATADPAGSGVRDPDAGPVGWAYAGSRFGAYLGVTALTGVVCFLLLCWPRGREHRALRRAVTSAWAVLVACTLAQFLLRGPYAGSGRLADLADVALLGDVAGSKTGVLLLGRLCLLALGAVAWTWWCRSAPAGRNRVVLPGAAVTGGALAWTWAGAEHASAGLQTALAMPADVIHLLAAGAWTGGLGVLAFTLTRIEELPTAAVARFSRVAFVSVCALVVTGLYQSWRQVGSLPALTDTRFGLLLLAKTALVALLLCLGRVARRRTRAVADAEAETAADRERGRSVLRGLRRGVAAEAALGLGVLAITTVLTTTEPARSAHTVAAAPAGAVVSVGASFDTGGPRGKGRADIVVDPGRAGPNAVHVTVSGPDGGPLDVPEVRATLTSSGGIGPLAVPLRRASEGHWTASGFQVPTPGAWELAVTVRSSDVDQITLRRPLAVR</sequence>
<dbReference type="GO" id="GO:0005507">
    <property type="term" value="F:copper ion binding"/>
    <property type="evidence" value="ECO:0007669"/>
    <property type="project" value="InterPro"/>
</dbReference>
<evidence type="ECO:0000256" key="9">
    <source>
        <dbReference type="SAM" id="Phobius"/>
    </source>
</evidence>
<feature type="transmembrane region" description="Helical" evidence="9">
    <location>
        <begin position="178"/>
        <end position="196"/>
    </location>
</feature>
<comment type="subcellular location">
    <subcellularLocation>
        <location evidence="1">Cell membrane</location>
        <topology evidence="1">Multi-pass membrane protein</topology>
    </subcellularLocation>
</comment>
<evidence type="ECO:0008006" key="14">
    <source>
        <dbReference type="Google" id="ProtNLM"/>
    </source>
</evidence>
<evidence type="ECO:0000256" key="5">
    <source>
        <dbReference type="ARBA" id="ARBA00022729"/>
    </source>
</evidence>
<dbReference type="AlphaFoldDB" id="A0A2P2GHE2"/>
<dbReference type="Proteomes" id="UP000265325">
    <property type="component" value="Unassembled WGS sequence"/>
</dbReference>
<keyword evidence="7" id="KW-0186">Copper</keyword>
<evidence type="ECO:0000256" key="3">
    <source>
        <dbReference type="ARBA" id="ARBA00022692"/>
    </source>
</evidence>
<dbReference type="GO" id="GO:0005886">
    <property type="term" value="C:plasma membrane"/>
    <property type="evidence" value="ECO:0007669"/>
    <property type="project" value="UniProtKB-SubCell"/>
</dbReference>
<dbReference type="PANTHER" id="PTHR34820">
    <property type="entry name" value="INNER MEMBRANE PROTEIN YEBZ"/>
    <property type="match status" value="1"/>
</dbReference>
<evidence type="ECO:0000256" key="7">
    <source>
        <dbReference type="ARBA" id="ARBA00023008"/>
    </source>
</evidence>
<accession>A0A2P2GHE2</accession>
<feature type="transmembrane region" description="Helical" evidence="9">
    <location>
        <begin position="224"/>
        <end position="243"/>
    </location>
</feature>
<evidence type="ECO:0000313" key="12">
    <source>
        <dbReference type="EMBL" id="KKZ70933.1"/>
    </source>
</evidence>
<dbReference type="SUPFAM" id="SSF81296">
    <property type="entry name" value="E set domains"/>
    <property type="match status" value="1"/>
</dbReference>
<keyword evidence="13" id="KW-1185">Reference proteome</keyword>
<dbReference type="InterPro" id="IPR014755">
    <property type="entry name" value="Cu-Rt/internalin_Ig-like"/>
</dbReference>
<feature type="transmembrane region" description="Helical" evidence="9">
    <location>
        <begin position="292"/>
        <end position="312"/>
    </location>
</feature>
<dbReference type="Pfam" id="PF04234">
    <property type="entry name" value="CopC"/>
    <property type="match status" value="1"/>
</dbReference>
<feature type="domain" description="Copper resistance protein D" evidence="11">
    <location>
        <begin position="320"/>
        <end position="429"/>
    </location>
</feature>
<protein>
    <recommendedName>
        <fullName evidence="14">Transport integral membrane protein</fullName>
    </recommendedName>
</protein>
<comment type="caution">
    <text evidence="12">The sequence shown here is derived from an EMBL/GenBank/DDBJ whole genome shotgun (WGS) entry which is preliminary data.</text>
</comment>
<keyword evidence="3 9" id="KW-0812">Transmembrane</keyword>
<evidence type="ECO:0000256" key="1">
    <source>
        <dbReference type="ARBA" id="ARBA00004651"/>
    </source>
</evidence>
<dbReference type="InterPro" id="IPR014756">
    <property type="entry name" value="Ig_E-set"/>
</dbReference>
<feature type="transmembrane region" description="Helical" evidence="9">
    <location>
        <begin position="357"/>
        <end position="376"/>
    </location>
</feature>